<dbReference type="Proteomes" id="UP000326565">
    <property type="component" value="Unassembled WGS sequence"/>
</dbReference>
<proteinExistence type="predicted"/>
<dbReference type="EMBL" id="ML732274">
    <property type="protein sequence ID" value="KAB8071363.1"/>
    <property type="molecule type" value="Genomic_DNA"/>
</dbReference>
<accession>A0A5N5WS85</accession>
<sequence length="501" mass="56589">MVARLSTFIHEGLEQNKRPSNRDMTDIAEAANQSKHFVKITTVKLFAEILAQANFIPTTMAVSLLEDLFRACHHIDVRARVVTSVLHLFDRAFDTKLIYRALASLSSPAAGPNETHILTEADWMQGEGGGKLPSVSSVADRPVLDLFVKTACDKLPRQHRARYVQNILLPLVDESARQHNRWMKSFLGRFQITDTVLLDDIDFGPFNLQILNEILKLNKVTETIARQEPEFRQTNAGQHWIQYMGIRRGSRPFAQIENILFEGVDLAIPNGLTMEKVAKEYLERATIMIRTPIKLASEFNKIVVSTDMVTGALRALRGRSSGYWSSEHEKRNQILYREIMERIVADVESLRTEDWLCSPDRQPVLLPSWLKLQVSLLPSPKVNPSLEKPDEEFVRRVLELVKRCVEDPALLSDFDYVHQVMKSPKGAEIRSCALLLGDGPGDDHTSLYGVLKVQLAHDLVSQLDAAEVQLDAGINAMINRWKTSPSEYVRHVGWGVEASLP</sequence>
<name>A0A5N5WS85_9EURO</name>
<reference evidence="1 2" key="1">
    <citation type="submission" date="2019-04" db="EMBL/GenBank/DDBJ databases">
        <title>Friends and foes A comparative genomics study of 23 Aspergillus species from section Flavi.</title>
        <authorList>
            <consortium name="DOE Joint Genome Institute"/>
            <person name="Kjaerbolling I."/>
            <person name="Vesth T."/>
            <person name="Frisvad J.C."/>
            <person name="Nybo J.L."/>
            <person name="Theobald S."/>
            <person name="Kildgaard S."/>
            <person name="Isbrandt T."/>
            <person name="Kuo A."/>
            <person name="Sato A."/>
            <person name="Lyhne E.K."/>
            <person name="Kogle M.E."/>
            <person name="Wiebenga A."/>
            <person name="Kun R.S."/>
            <person name="Lubbers R.J."/>
            <person name="Makela M.R."/>
            <person name="Barry K."/>
            <person name="Chovatia M."/>
            <person name="Clum A."/>
            <person name="Daum C."/>
            <person name="Haridas S."/>
            <person name="He G."/>
            <person name="LaButti K."/>
            <person name="Lipzen A."/>
            <person name="Mondo S."/>
            <person name="Riley R."/>
            <person name="Salamov A."/>
            <person name="Simmons B.A."/>
            <person name="Magnuson J.K."/>
            <person name="Henrissat B."/>
            <person name="Mortensen U.H."/>
            <person name="Larsen T.O."/>
            <person name="Devries R.P."/>
            <person name="Grigoriev I.V."/>
            <person name="Machida M."/>
            <person name="Baker S.E."/>
            <person name="Andersen M.R."/>
        </authorList>
    </citation>
    <scope>NUCLEOTIDE SEQUENCE [LARGE SCALE GENOMIC DNA]</scope>
    <source>
        <strain evidence="1 2">CBS 151.66</strain>
    </source>
</reference>
<organism evidence="1 2">
    <name type="scientific">Aspergillus leporis</name>
    <dbReference type="NCBI Taxonomy" id="41062"/>
    <lineage>
        <taxon>Eukaryota</taxon>
        <taxon>Fungi</taxon>
        <taxon>Dikarya</taxon>
        <taxon>Ascomycota</taxon>
        <taxon>Pezizomycotina</taxon>
        <taxon>Eurotiomycetes</taxon>
        <taxon>Eurotiomycetidae</taxon>
        <taxon>Eurotiales</taxon>
        <taxon>Aspergillaceae</taxon>
        <taxon>Aspergillus</taxon>
        <taxon>Aspergillus subgen. Circumdati</taxon>
    </lineage>
</organism>
<keyword evidence="2" id="KW-1185">Reference proteome</keyword>
<protein>
    <submittedName>
        <fullName evidence="1">Uncharacterized protein</fullName>
    </submittedName>
</protein>
<gene>
    <name evidence="1" type="ORF">BDV29DRAFT_159525</name>
</gene>
<dbReference type="OrthoDB" id="2549237at2759"/>
<evidence type="ECO:0000313" key="1">
    <source>
        <dbReference type="EMBL" id="KAB8071363.1"/>
    </source>
</evidence>
<evidence type="ECO:0000313" key="2">
    <source>
        <dbReference type="Proteomes" id="UP000326565"/>
    </source>
</evidence>
<dbReference type="AlphaFoldDB" id="A0A5N5WS85"/>